<sequence length="68" mass="8105">MSKSISASAEKKRYISKAEKARIQTRYEKEMDAKREAWRKEGLRRARAKARLIREGRWPVVPAAYQRR</sequence>
<comment type="caution">
    <text evidence="1">The sequence shown here is derived from an EMBL/GenBank/DDBJ whole genome shotgun (WGS) entry which is preliminary data.</text>
</comment>
<evidence type="ECO:0000313" key="1">
    <source>
        <dbReference type="EMBL" id="KAJ9669367.1"/>
    </source>
</evidence>
<dbReference type="EMBL" id="JAPDRL010000003">
    <property type="protein sequence ID" value="KAJ9669367.1"/>
    <property type="molecule type" value="Genomic_DNA"/>
</dbReference>
<organism evidence="1 2">
    <name type="scientific">Coniosporium apollinis</name>
    <dbReference type="NCBI Taxonomy" id="61459"/>
    <lineage>
        <taxon>Eukaryota</taxon>
        <taxon>Fungi</taxon>
        <taxon>Dikarya</taxon>
        <taxon>Ascomycota</taxon>
        <taxon>Pezizomycotina</taxon>
        <taxon>Dothideomycetes</taxon>
        <taxon>Dothideomycetes incertae sedis</taxon>
        <taxon>Coniosporium</taxon>
    </lineage>
</organism>
<name>A0ABQ9PAH0_9PEZI</name>
<reference evidence="1" key="1">
    <citation type="submission" date="2022-10" db="EMBL/GenBank/DDBJ databases">
        <title>Culturing micro-colonial fungi from biological soil crusts in the Mojave desert and describing Neophaeococcomyces mojavensis, and introducing the new genera and species Taxawa tesnikishii.</title>
        <authorList>
            <person name="Kurbessoian T."/>
            <person name="Stajich J.E."/>
        </authorList>
    </citation>
    <scope>NUCLEOTIDE SEQUENCE</scope>
    <source>
        <strain evidence="1">TK_1</strain>
    </source>
</reference>
<protein>
    <submittedName>
        <fullName evidence="1">Uncharacterized protein</fullName>
    </submittedName>
</protein>
<gene>
    <name evidence="1" type="ORF">H2201_000719</name>
</gene>
<proteinExistence type="predicted"/>
<keyword evidence="2" id="KW-1185">Reference proteome</keyword>
<evidence type="ECO:0000313" key="2">
    <source>
        <dbReference type="Proteomes" id="UP001172684"/>
    </source>
</evidence>
<dbReference type="Proteomes" id="UP001172684">
    <property type="component" value="Unassembled WGS sequence"/>
</dbReference>
<accession>A0ABQ9PAH0</accession>